<gene>
    <name evidence="6" type="ORF">Tco_0749627</name>
</gene>
<dbReference type="InterPro" id="IPR036397">
    <property type="entry name" value="RNaseH_sf"/>
</dbReference>
<dbReference type="SUPFAM" id="SSF53098">
    <property type="entry name" value="Ribonuclease H-like"/>
    <property type="match status" value="1"/>
</dbReference>
<sequence length="1191" mass="133475">MGCCFKVQCLTPVLFNGNAPPITKVVKGVETTIAPTTVEEKAQRRLELKASSTLLMGIPNEHQLKFNSIKDANSLLQAVEKRFGGNAATKKTQRNLLKQQYENFTASRSEVLDQTFDRLQKLISQLEIYGKSFSQEDVNQNSTNEAFNTAHGAITASTQATVVNSTTIDNLGDDVICAFFASQPNSPQLDNDDLQQIHPDDLEEMDLRWQMAMLTMRAMRFLKNTGRKFSMNGLQGTKKIGIGRTQEGLCQWRQLLLMIWCLVMVLVMIGVIKHRESESRRISNNLPLMTYSSTSSNSEVSTDSNCSSSCLENVKILKEQNEQLLKDLRTSKLNAIAYKTGLESVEARLLVYKKNESVYEEDIKVLKREIHLREVAITELRRKLELAQKQKDEIQLTVEKLENSSKSLSKLIDCQIVDKCKTGLGYNVVPPPYTGNFMPPKPDLSFSGLEEFVNEPIVSEPTVKKPVVETSEAKASADKPKAVKKNNGAPIIEDWVSDSEEEDMPQAKIQKKIVKPSFAKIEFVKSKEQVKTPRKTTVKQDKNVNTTRPKAIVNTAKPKAVLIVVKGNQVNAVKGNPKMDLQDQGVIDSGCSRHMTRNMSYLTDFEEINGGYVAFRGNPKGGKITGRGTIKTGNLDFENVYFIRELQFNLFSVSQMCDKKNSVLFNDTECIVLSPNFKLTDESHVLLKVPRKNNMYSVDLKNIVPKGGLTCLFAKATSDESKLWHRRLGHINFKTMNKLVKENLVRGLPSKLFENDQTCVACQKGKQHRASCKSKTVSSISQPLHMLHMDLFGPTFVKSLMKKMYCLVVTDDYSRFSWVFFLATKDETSGILKSFITGVENLIDQRVKVIRCDNGTEFKNKEMNQFCERKGIKREFSVARTPQQNGVAERKNRTLIEAARTMLADSKLPTTFWAEAVNTACYVQNRVLVTKPHNKTPYELFLGRKPALGFMRPFGCPVTILNTIDHLGKFDGKADEGFFVGYSINSKAFRVFNSRTRIVEENLHVQFSENTPNIAGSGPNWLFDIDALTKSMNYKPVVAGNQSNGNAGTKACDDAGKARMETVPGKDYILLPLWTADLPFSQSLKSSHDARFKPSGDDEKKVTEEPGKEGGDPSKEDERDYQEKDASVNSTNNVNAANTNEVNVVYDDEDVGAEADMNNLDAFMPVSPIPTTRVHKDHPVKQIIRDLNSAP</sequence>
<dbReference type="InterPro" id="IPR025724">
    <property type="entry name" value="GAG-pre-integrase_dom"/>
</dbReference>
<feature type="region of interest" description="Disordered" evidence="3">
    <location>
        <begin position="1086"/>
        <end position="1145"/>
    </location>
</feature>
<evidence type="ECO:0000256" key="3">
    <source>
        <dbReference type="SAM" id="MobiDB-lite"/>
    </source>
</evidence>
<dbReference type="InterPro" id="IPR001584">
    <property type="entry name" value="Integrase_cat-core"/>
</dbReference>
<keyword evidence="4" id="KW-0812">Transmembrane</keyword>
<keyword evidence="1" id="KW-0378">Hydrolase</keyword>
<keyword evidence="1" id="KW-0645">Protease</keyword>
<feature type="domain" description="Integrase catalytic" evidence="5">
    <location>
        <begin position="779"/>
        <end position="945"/>
    </location>
</feature>
<dbReference type="EMBL" id="BQNB010010874">
    <property type="protein sequence ID" value="GJS83086.1"/>
    <property type="molecule type" value="Genomic_DNA"/>
</dbReference>
<dbReference type="PROSITE" id="PS50994">
    <property type="entry name" value="INTEGRASE"/>
    <property type="match status" value="1"/>
</dbReference>
<keyword evidence="4" id="KW-0472">Membrane</keyword>
<keyword evidence="7" id="KW-1185">Reference proteome</keyword>
<dbReference type="InterPro" id="IPR039537">
    <property type="entry name" value="Retrotran_Ty1/copia-like"/>
</dbReference>
<proteinExistence type="predicted"/>
<evidence type="ECO:0000256" key="4">
    <source>
        <dbReference type="SAM" id="Phobius"/>
    </source>
</evidence>
<dbReference type="Pfam" id="PF22936">
    <property type="entry name" value="Pol_BBD"/>
    <property type="match status" value="1"/>
</dbReference>
<feature type="compositionally biased region" description="Low complexity" evidence="3">
    <location>
        <begin position="1127"/>
        <end position="1145"/>
    </location>
</feature>
<organism evidence="6 7">
    <name type="scientific">Tanacetum coccineum</name>
    <dbReference type="NCBI Taxonomy" id="301880"/>
    <lineage>
        <taxon>Eukaryota</taxon>
        <taxon>Viridiplantae</taxon>
        <taxon>Streptophyta</taxon>
        <taxon>Embryophyta</taxon>
        <taxon>Tracheophyta</taxon>
        <taxon>Spermatophyta</taxon>
        <taxon>Magnoliopsida</taxon>
        <taxon>eudicotyledons</taxon>
        <taxon>Gunneridae</taxon>
        <taxon>Pentapetalae</taxon>
        <taxon>asterids</taxon>
        <taxon>campanulids</taxon>
        <taxon>Asterales</taxon>
        <taxon>Asteraceae</taxon>
        <taxon>Asteroideae</taxon>
        <taxon>Anthemideae</taxon>
        <taxon>Anthemidinae</taxon>
        <taxon>Tanacetum</taxon>
    </lineage>
</organism>
<dbReference type="Proteomes" id="UP001151760">
    <property type="component" value="Unassembled WGS sequence"/>
</dbReference>
<reference evidence="6" key="2">
    <citation type="submission" date="2022-01" db="EMBL/GenBank/DDBJ databases">
        <authorList>
            <person name="Yamashiro T."/>
            <person name="Shiraishi A."/>
            <person name="Satake H."/>
            <person name="Nakayama K."/>
        </authorList>
    </citation>
    <scope>NUCLEOTIDE SEQUENCE</scope>
</reference>
<comment type="caution">
    <text evidence="6">The sequence shown here is derived from an EMBL/GenBank/DDBJ whole genome shotgun (WGS) entry which is preliminary data.</text>
</comment>
<feature type="compositionally biased region" description="Basic and acidic residues" evidence="3">
    <location>
        <begin position="1086"/>
        <end position="1126"/>
    </location>
</feature>
<dbReference type="Pfam" id="PF25597">
    <property type="entry name" value="SH3_retrovirus"/>
    <property type="match status" value="1"/>
</dbReference>
<dbReference type="InterPro" id="IPR057670">
    <property type="entry name" value="SH3_retrovirus"/>
</dbReference>
<keyword evidence="2" id="KW-0175">Coiled coil</keyword>
<evidence type="ECO:0000313" key="6">
    <source>
        <dbReference type="EMBL" id="GJS83086.1"/>
    </source>
</evidence>
<dbReference type="Pfam" id="PF00665">
    <property type="entry name" value="rve"/>
    <property type="match status" value="1"/>
</dbReference>
<keyword evidence="4" id="KW-1133">Transmembrane helix</keyword>
<name>A0ABQ4Z1J2_9ASTR</name>
<evidence type="ECO:0000259" key="5">
    <source>
        <dbReference type="PROSITE" id="PS50994"/>
    </source>
</evidence>
<evidence type="ECO:0000256" key="2">
    <source>
        <dbReference type="SAM" id="Coils"/>
    </source>
</evidence>
<reference evidence="6" key="1">
    <citation type="journal article" date="2022" name="Int. J. Mol. Sci.">
        <title>Draft Genome of Tanacetum Coccineum: Genomic Comparison of Closely Related Tanacetum-Family Plants.</title>
        <authorList>
            <person name="Yamashiro T."/>
            <person name="Shiraishi A."/>
            <person name="Nakayama K."/>
            <person name="Satake H."/>
        </authorList>
    </citation>
    <scope>NUCLEOTIDE SEQUENCE</scope>
</reference>
<accession>A0ABQ4Z1J2</accession>
<protein>
    <submittedName>
        <fullName evidence="6">Ribonuclease H-like domain-containing protein</fullName>
    </submittedName>
</protein>
<feature type="coiled-coil region" evidence="2">
    <location>
        <begin position="377"/>
        <end position="411"/>
    </location>
</feature>
<dbReference type="Gene3D" id="3.30.420.10">
    <property type="entry name" value="Ribonuclease H-like superfamily/Ribonuclease H"/>
    <property type="match status" value="1"/>
</dbReference>
<evidence type="ECO:0000256" key="1">
    <source>
        <dbReference type="ARBA" id="ARBA00022670"/>
    </source>
</evidence>
<dbReference type="InterPro" id="IPR012337">
    <property type="entry name" value="RNaseH-like_sf"/>
</dbReference>
<evidence type="ECO:0000313" key="7">
    <source>
        <dbReference type="Proteomes" id="UP001151760"/>
    </source>
</evidence>
<dbReference type="Pfam" id="PF13976">
    <property type="entry name" value="gag_pre-integrs"/>
    <property type="match status" value="1"/>
</dbReference>
<feature type="transmembrane region" description="Helical" evidence="4">
    <location>
        <begin position="252"/>
        <end position="272"/>
    </location>
</feature>
<dbReference type="PANTHER" id="PTHR42648:SF32">
    <property type="entry name" value="RIBONUCLEASE H-LIKE DOMAIN, GAG-PRE-INTEGRASE DOMAIN PROTEIN-RELATED"/>
    <property type="match status" value="1"/>
</dbReference>
<dbReference type="PANTHER" id="PTHR42648">
    <property type="entry name" value="TRANSPOSASE, PUTATIVE-RELATED"/>
    <property type="match status" value="1"/>
</dbReference>
<dbReference type="InterPro" id="IPR054722">
    <property type="entry name" value="PolX-like_BBD"/>
</dbReference>